<dbReference type="SUPFAM" id="SSF48264">
    <property type="entry name" value="Cytochrome P450"/>
    <property type="match status" value="1"/>
</dbReference>
<dbReference type="GO" id="GO:0020037">
    <property type="term" value="F:heme binding"/>
    <property type="evidence" value="ECO:0007669"/>
    <property type="project" value="InterPro"/>
</dbReference>
<evidence type="ECO:0000313" key="9">
    <source>
        <dbReference type="EMBL" id="KAF3428287.1"/>
    </source>
</evidence>
<accession>A0A833SGH4</accession>
<dbReference type="PANTHER" id="PTHR24303">
    <property type="entry name" value="HEME-BINDING MONOOXYGENASE FAMILY"/>
    <property type="match status" value="1"/>
</dbReference>
<keyword evidence="10" id="KW-1185">Reference proteome</keyword>
<dbReference type="PROSITE" id="PS00086">
    <property type="entry name" value="CYTOCHROME_P450"/>
    <property type="match status" value="1"/>
</dbReference>
<comment type="cofactor">
    <cofactor evidence="1 7">
        <name>heme</name>
        <dbReference type="ChEBI" id="CHEBI:30413"/>
    </cofactor>
</comment>
<evidence type="ECO:0000256" key="2">
    <source>
        <dbReference type="ARBA" id="ARBA00010617"/>
    </source>
</evidence>
<dbReference type="PANTHER" id="PTHR24303:SF27">
    <property type="entry name" value="CYTOCHROME P450 307B1"/>
    <property type="match status" value="1"/>
</dbReference>
<evidence type="ECO:0000256" key="5">
    <source>
        <dbReference type="ARBA" id="ARBA00023004"/>
    </source>
</evidence>
<dbReference type="EMBL" id="WNWW01000222">
    <property type="protein sequence ID" value="KAF3428287.1"/>
    <property type="molecule type" value="Genomic_DNA"/>
</dbReference>
<name>A0A833SGH4_9HYME</name>
<dbReference type="InterPro" id="IPR036396">
    <property type="entry name" value="Cyt_P450_sf"/>
</dbReference>
<reference evidence="9" key="1">
    <citation type="submission" date="2019-11" db="EMBL/GenBank/DDBJ databases">
        <title>The nuclear and mitochondrial genomes of Frieseomelitta varia - a highly eusocial stingless bee (Meliponini) with a permanently sterile worker caste.</title>
        <authorList>
            <person name="Freitas F.C.P."/>
            <person name="Lourenco A.P."/>
            <person name="Nunes F.M.F."/>
            <person name="Paschoal A.R."/>
            <person name="Abreu F.C.P."/>
            <person name="Barbin F.O."/>
            <person name="Bataglia L."/>
            <person name="Cardoso-Junior C.A.M."/>
            <person name="Cervoni M.S."/>
            <person name="Silva S.R."/>
            <person name="Dalarmi F."/>
            <person name="Del Lama M.A."/>
            <person name="Depintor T.S."/>
            <person name="Ferreira K.M."/>
            <person name="Goria P.S."/>
            <person name="Jaskot M.C."/>
            <person name="Lago D.C."/>
            <person name="Luna-Lucena D."/>
            <person name="Moda L.M."/>
            <person name="Nascimento L."/>
            <person name="Pedrino M."/>
            <person name="Rabico F.O."/>
            <person name="Sanches F.C."/>
            <person name="Santos D.E."/>
            <person name="Santos C.G."/>
            <person name="Vieira J."/>
            <person name="Lopes T.F."/>
            <person name="Barchuk A.R."/>
            <person name="Hartfelder K."/>
            <person name="Simoes Z.L.P."/>
            <person name="Bitondi M.M.G."/>
            <person name="Pinheiro D.G."/>
        </authorList>
    </citation>
    <scope>NUCLEOTIDE SEQUENCE</scope>
    <source>
        <strain evidence="9">USP_RPSP 00005682</strain>
        <tissue evidence="9">Whole individual</tissue>
    </source>
</reference>
<protein>
    <recommendedName>
        <fullName evidence="11">Cytochrome P450</fullName>
    </recommendedName>
</protein>
<evidence type="ECO:0000256" key="4">
    <source>
        <dbReference type="ARBA" id="ARBA00023002"/>
    </source>
</evidence>
<dbReference type="Pfam" id="PF00067">
    <property type="entry name" value="p450"/>
    <property type="match status" value="1"/>
</dbReference>
<feature type="binding site" description="axial binding residue" evidence="7">
    <location>
        <position position="372"/>
    </location>
    <ligand>
        <name>heme</name>
        <dbReference type="ChEBI" id="CHEBI:30413"/>
    </ligand>
    <ligandPart>
        <name>Fe</name>
        <dbReference type="ChEBI" id="CHEBI:18248"/>
    </ligandPart>
</feature>
<evidence type="ECO:0000256" key="7">
    <source>
        <dbReference type="PIRSR" id="PIRSR602401-1"/>
    </source>
</evidence>
<dbReference type="PRINTS" id="PR00385">
    <property type="entry name" value="P450"/>
</dbReference>
<evidence type="ECO:0000313" key="10">
    <source>
        <dbReference type="Proteomes" id="UP000655588"/>
    </source>
</evidence>
<dbReference type="GO" id="GO:0016705">
    <property type="term" value="F:oxidoreductase activity, acting on paired donors, with incorporation or reduction of molecular oxygen"/>
    <property type="evidence" value="ECO:0007669"/>
    <property type="project" value="InterPro"/>
</dbReference>
<dbReference type="InterPro" id="IPR017972">
    <property type="entry name" value="Cyt_P450_CS"/>
</dbReference>
<evidence type="ECO:0008006" key="11">
    <source>
        <dbReference type="Google" id="ProtNLM"/>
    </source>
</evidence>
<keyword evidence="4 8" id="KW-0560">Oxidoreductase</keyword>
<evidence type="ECO:0000256" key="1">
    <source>
        <dbReference type="ARBA" id="ARBA00001971"/>
    </source>
</evidence>
<organism evidence="9 10">
    <name type="scientific">Frieseomelitta varia</name>
    <dbReference type="NCBI Taxonomy" id="561572"/>
    <lineage>
        <taxon>Eukaryota</taxon>
        <taxon>Metazoa</taxon>
        <taxon>Ecdysozoa</taxon>
        <taxon>Arthropoda</taxon>
        <taxon>Hexapoda</taxon>
        <taxon>Insecta</taxon>
        <taxon>Pterygota</taxon>
        <taxon>Neoptera</taxon>
        <taxon>Endopterygota</taxon>
        <taxon>Hymenoptera</taxon>
        <taxon>Apocrita</taxon>
        <taxon>Aculeata</taxon>
        <taxon>Apoidea</taxon>
        <taxon>Anthophila</taxon>
        <taxon>Apidae</taxon>
        <taxon>Frieseomelitta</taxon>
    </lineage>
</organism>
<dbReference type="AlphaFoldDB" id="A0A833SGH4"/>
<dbReference type="GO" id="GO:0005506">
    <property type="term" value="F:iron ion binding"/>
    <property type="evidence" value="ECO:0007669"/>
    <property type="project" value="InterPro"/>
</dbReference>
<comment type="similarity">
    <text evidence="2 8">Belongs to the cytochrome P450 family.</text>
</comment>
<keyword evidence="7 8" id="KW-0349">Heme</keyword>
<dbReference type="InterPro" id="IPR001128">
    <property type="entry name" value="Cyt_P450"/>
</dbReference>
<comment type="caution">
    <text evidence="9">The sequence shown here is derived from an EMBL/GenBank/DDBJ whole genome shotgun (WGS) entry which is preliminary data.</text>
</comment>
<keyword evidence="3 7" id="KW-0479">Metal-binding</keyword>
<keyword evidence="6 8" id="KW-0503">Monooxygenase</keyword>
<dbReference type="InterPro" id="IPR002401">
    <property type="entry name" value="Cyt_P450_E_grp-I"/>
</dbReference>
<sequence length="452" mass="51879">MKSGASMLKSGFHMHLMVKRLKGKKTNMFGKKEYVRRVSNRPNEANIYLDPTLAFCNWSEVQKTRRDMLRAYTFPRAFSARYNDLNQIIGEEMDFMINHLDSLSNTNVHAKPLILHSCANVFITYLCSKNFHLEHDGFRHMVANFDKVFFEVNQGYAADFLPFLMPLHHRNMARMAHWSHEIRRFVIKNIISDRVNAWNGVVPEKDYADCLINHVKSGSEPEMSWNTALFVMEDIIGGHSAIGNLLVKVLGFIVTRPDVQKVAQEEIDSLGIAGNFVGLENRTSLPYVEAIILETIRLIASPIVPHVANQDSSIAGYRIKKDTFIFLNNYELNMSTDLWTSPEKFMPDRFVQNGRLLKPEHFLPFGGGRRSCMGYKLVQYLSFAVLATLLKNFTITPVKNEDYTIPIGNLALPEMTFKFRFIRRLDEVCLTFVSNESFTDITRWLSGGQKNV</sequence>
<dbReference type="Gene3D" id="1.10.630.10">
    <property type="entry name" value="Cytochrome P450"/>
    <property type="match status" value="1"/>
</dbReference>
<evidence type="ECO:0000256" key="6">
    <source>
        <dbReference type="ARBA" id="ARBA00023033"/>
    </source>
</evidence>
<keyword evidence="5 7" id="KW-0408">Iron</keyword>
<evidence type="ECO:0000256" key="8">
    <source>
        <dbReference type="RuleBase" id="RU000461"/>
    </source>
</evidence>
<gene>
    <name evidence="9" type="ORF">E2986_00240</name>
</gene>
<proteinExistence type="inferred from homology"/>
<dbReference type="Proteomes" id="UP000655588">
    <property type="component" value="Unassembled WGS sequence"/>
</dbReference>
<evidence type="ECO:0000256" key="3">
    <source>
        <dbReference type="ARBA" id="ARBA00022723"/>
    </source>
</evidence>
<dbReference type="GO" id="GO:0004497">
    <property type="term" value="F:monooxygenase activity"/>
    <property type="evidence" value="ECO:0007669"/>
    <property type="project" value="UniProtKB-KW"/>
</dbReference>
<dbReference type="PRINTS" id="PR00463">
    <property type="entry name" value="EP450I"/>
</dbReference>